<dbReference type="Gene3D" id="3.40.50.300">
    <property type="entry name" value="P-loop containing nucleotide triphosphate hydrolases"/>
    <property type="match status" value="2"/>
</dbReference>
<dbReference type="InterPro" id="IPR003593">
    <property type="entry name" value="AAA+_ATPase"/>
</dbReference>
<evidence type="ECO:0000313" key="2">
    <source>
        <dbReference type="EMBL" id="GGP81505.1"/>
    </source>
</evidence>
<feature type="domain" description="AAA+ ATPase" evidence="1">
    <location>
        <begin position="24"/>
        <end position="272"/>
    </location>
</feature>
<dbReference type="InterPro" id="IPR051396">
    <property type="entry name" value="Bact_Antivir_Def_Nuclease"/>
</dbReference>
<accession>A0ABQ2QIY7</accession>
<dbReference type="Proteomes" id="UP000654004">
    <property type="component" value="Unassembled WGS sequence"/>
</dbReference>
<dbReference type="PANTHER" id="PTHR43581:SF2">
    <property type="entry name" value="EXCINUCLEASE ATPASE SUBUNIT"/>
    <property type="match status" value="1"/>
</dbReference>
<comment type="caution">
    <text evidence="2">The sequence shown here is derived from an EMBL/GenBank/DDBJ whole genome shotgun (WGS) entry which is preliminary data.</text>
</comment>
<reference evidence="3" key="1">
    <citation type="journal article" date="2019" name="Int. J. Syst. Evol. Microbiol.">
        <title>The Global Catalogue of Microorganisms (GCM) 10K type strain sequencing project: providing services to taxonomists for standard genome sequencing and annotation.</title>
        <authorList>
            <consortium name="The Broad Institute Genomics Platform"/>
            <consortium name="The Broad Institute Genome Sequencing Center for Infectious Disease"/>
            <person name="Wu L."/>
            <person name="Ma J."/>
        </authorList>
    </citation>
    <scope>NUCLEOTIDE SEQUENCE [LARGE SCALE GENOMIC DNA]</scope>
    <source>
        <strain evidence="3">JCM 32305</strain>
    </source>
</reference>
<dbReference type="InterPro" id="IPR027417">
    <property type="entry name" value="P-loop_NTPase"/>
</dbReference>
<protein>
    <recommendedName>
        <fullName evidence="1">AAA+ ATPase domain-containing protein</fullName>
    </recommendedName>
</protein>
<gene>
    <name evidence="2" type="ORF">GCM10009410_13150</name>
</gene>
<dbReference type="SUPFAM" id="SSF52540">
    <property type="entry name" value="P-loop containing nucleoside triphosphate hydrolases"/>
    <property type="match status" value="1"/>
</dbReference>
<proteinExistence type="predicted"/>
<dbReference type="RefSeq" id="WP_188954496.1">
    <property type="nucleotide sequence ID" value="NZ_BMQW01000002.1"/>
</dbReference>
<dbReference type="EMBL" id="BMQW01000002">
    <property type="protein sequence ID" value="GGP81505.1"/>
    <property type="molecule type" value="Genomic_DNA"/>
</dbReference>
<evidence type="ECO:0000313" key="3">
    <source>
        <dbReference type="Proteomes" id="UP000654004"/>
    </source>
</evidence>
<dbReference type="PANTHER" id="PTHR43581">
    <property type="entry name" value="ATP/GTP PHOSPHATASE"/>
    <property type="match status" value="1"/>
</dbReference>
<name>A0ABQ2QIY7_9GAMM</name>
<organism evidence="2 3">
    <name type="scientific">Shewanella ulleungensis</name>
    <dbReference type="NCBI Taxonomy" id="2282699"/>
    <lineage>
        <taxon>Bacteria</taxon>
        <taxon>Pseudomonadati</taxon>
        <taxon>Pseudomonadota</taxon>
        <taxon>Gammaproteobacteria</taxon>
        <taxon>Alteromonadales</taxon>
        <taxon>Shewanellaceae</taxon>
        <taxon>Shewanella</taxon>
    </lineage>
</organism>
<dbReference type="SMART" id="SM00382">
    <property type="entry name" value="AAA"/>
    <property type="match status" value="1"/>
</dbReference>
<keyword evidence="3" id="KW-1185">Reference proteome</keyword>
<sequence>MNFKVRIENVQHIKAMEFKVDLSSNKIICLTGKNSVGKTTLTRAIRNLSINNTFQETAAPYIFNNTSSVKYYIDDIYIKFVYNSKLKTIDTRQEINDLIRKLAVVELPIPYGDRFNHFRKLSDIDSEIRSEIALGHYTIPTELIRFLNQVYQNDRFLNLKQLVVKGDVYYFILKDETERFYIREDYLSSGEYFVISLFKHIQKRNKFIVIDEIDISLDASAQVNLIKCLRQFCSEYAVNIIFTTHSLAVMKTLCDDELYYMASNDEAVVTIKNTSYNFVKSIMYGFNGYDRYILTEDKCLVDFMNYLLRENDKTTFFKYQIIPIAGGTQVIDLMRKNSETPFLVENENHIISVLDGDQLNEKYHQDLSNVFFLPFSSVEKEVYQGYLDNDPKLPRVVRVDGGNFSKKAKNYYHQIICIYNSKQLMTEYQVYNYLCSKFPSETSDLKDILVRFLNG</sequence>
<evidence type="ECO:0000259" key="1">
    <source>
        <dbReference type="SMART" id="SM00382"/>
    </source>
</evidence>